<evidence type="ECO:0000256" key="1">
    <source>
        <dbReference type="SAM" id="Phobius"/>
    </source>
</evidence>
<proteinExistence type="predicted"/>
<gene>
    <name evidence="2" type="ordered locus">Ccan_05800</name>
</gene>
<dbReference type="AlphaFoldDB" id="F9YSM7"/>
<feature type="transmembrane region" description="Helical" evidence="1">
    <location>
        <begin position="7"/>
        <end position="26"/>
    </location>
</feature>
<dbReference type="STRING" id="860228.Ccan_05800"/>
<dbReference type="KEGG" id="ccm:Ccan_05800"/>
<protein>
    <submittedName>
        <fullName evidence="2">Uncharacterized protein</fullName>
    </submittedName>
</protein>
<keyword evidence="1" id="KW-1133">Transmembrane helix</keyword>
<keyword evidence="1" id="KW-0812">Transmembrane</keyword>
<evidence type="ECO:0000313" key="3">
    <source>
        <dbReference type="Proteomes" id="UP000008895"/>
    </source>
</evidence>
<keyword evidence="1" id="KW-0472">Membrane</keyword>
<feature type="transmembrane region" description="Helical" evidence="1">
    <location>
        <begin position="32"/>
        <end position="49"/>
    </location>
</feature>
<dbReference type="EMBL" id="CP002113">
    <property type="protein sequence ID" value="AEK22700.1"/>
    <property type="molecule type" value="Genomic_DNA"/>
</dbReference>
<dbReference type="HOGENOM" id="CLU_204432_0_0_10"/>
<keyword evidence="3" id="KW-1185">Reference proteome</keyword>
<dbReference type="RefSeq" id="WP_013996692.1">
    <property type="nucleotide sequence ID" value="NC_015846.1"/>
</dbReference>
<evidence type="ECO:0000313" key="2">
    <source>
        <dbReference type="EMBL" id="AEK22700.1"/>
    </source>
</evidence>
<dbReference type="eggNOG" id="ENOG502ZFCB">
    <property type="taxonomic scope" value="Bacteria"/>
</dbReference>
<reference evidence="2 3" key="1">
    <citation type="journal article" date="2011" name="J. Bacteriol.">
        <title>Complete genome sequence of the dog commensal and human pathogen Capnocytophaga canimorsus strain 5.</title>
        <authorList>
            <person name="Manfredi P."/>
            <person name="Pagni M."/>
            <person name="Cornelis G.R."/>
        </authorList>
    </citation>
    <scope>NUCLEOTIDE SEQUENCE [LARGE SCALE GENOMIC DNA]</scope>
    <source>
        <strain evidence="3">5</strain>
    </source>
</reference>
<dbReference type="Proteomes" id="UP000008895">
    <property type="component" value="Chromosome"/>
</dbReference>
<accession>F9YSM7</accession>
<sequence>MRVGGIIALIFGVLNLIMGLASFTQFPNRADNSIGFGIAAIVLGLYLLSRDKKNKEDQRKKDQWSNGI</sequence>
<name>F9YSM7_CAPCC</name>
<organism evidence="2 3">
    <name type="scientific">Capnocytophaga canimorsus (strain 5)</name>
    <dbReference type="NCBI Taxonomy" id="860228"/>
    <lineage>
        <taxon>Bacteria</taxon>
        <taxon>Pseudomonadati</taxon>
        <taxon>Bacteroidota</taxon>
        <taxon>Flavobacteriia</taxon>
        <taxon>Flavobacteriales</taxon>
        <taxon>Flavobacteriaceae</taxon>
        <taxon>Capnocytophaga</taxon>
    </lineage>
</organism>